<dbReference type="Proteomes" id="UP001306950">
    <property type="component" value="Unassembled WGS sequence"/>
</dbReference>
<evidence type="ECO:0000313" key="2">
    <source>
        <dbReference type="EMBL" id="MEF2968686.1"/>
    </source>
</evidence>
<dbReference type="EMBL" id="JAZHPZ010000017">
    <property type="protein sequence ID" value="MEF2968686.1"/>
    <property type="molecule type" value="Genomic_DNA"/>
</dbReference>
<organism evidence="2 3">
    <name type="scientific">Paenibacillus haidiansis</name>
    <dbReference type="NCBI Taxonomy" id="1574488"/>
    <lineage>
        <taxon>Bacteria</taxon>
        <taxon>Bacillati</taxon>
        <taxon>Bacillota</taxon>
        <taxon>Bacilli</taxon>
        <taxon>Bacillales</taxon>
        <taxon>Paenibacillaceae</taxon>
        <taxon>Paenibacillus</taxon>
    </lineage>
</organism>
<gene>
    <name evidence="2" type="ORF">V3851_23065</name>
</gene>
<reference evidence="2 3" key="1">
    <citation type="submission" date="2024-02" db="EMBL/GenBank/DDBJ databases">
        <title>A nitrogen-fixing paenibacillus bacterium.</title>
        <authorList>
            <person name="Zhang W.L."/>
            <person name="Chen S.F."/>
        </authorList>
    </citation>
    <scope>NUCLEOTIDE SEQUENCE [LARGE SCALE GENOMIC DNA]</scope>
    <source>
        <strain evidence="2 3">M1</strain>
    </source>
</reference>
<protein>
    <submittedName>
        <fullName evidence="2">Uncharacterized protein</fullName>
    </submittedName>
</protein>
<keyword evidence="1" id="KW-0472">Membrane</keyword>
<feature type="transmembrane region" description="Helical" evidence="1">
    <location>
        <begin position="164"/>
        <end position="182"/>
    </location>
</feature>
<comment type="caution">
    <text evidence="2">The sequence shown here is derived from an EMBL/GenBank/DDBJ whole genome shotgun (WGS) entry which is preliminary data.</text>
</comment>
<accession>A0ABU7VZN7</accession>
<evidence type="ECO:0000256" key="1">
    <source>
        <dbReference type="SAM" id="Phobius"/>
    </source>
</evidence>
<evidence type="ECO:0000313" key="3">
    <source>
        <dbReference type="Proteomes" id="UP001306950"/>
    </source>
</evidence>
<sequence length="257" mass="29630">MITSRYPMARLSLFGITSIHKRHPLMIIWWSAAFPGFGHFLLNHYLRATFLTLSEVIFNTLSHINQAIVLSFCGRFSQAKDILEPRWIPGYIIVFFIAIWDSYRLSLHQNKLCDLAEFESSPLPKVRLYASEVQYIQSNSPLVAAAFSLLFPGMGQLYNHRIGLAFYAASWWWFYISLSHVHESLTYILNGRIMESVSVLHPHWLLFMPSVLGGSIYHAYITSKEQNQIFRLEQRKYLLSRYASSSVQIFNSPGGNA</sequence>
<keyword evidence="1" id="KW-0812">Transmembrane</keyword>
<name>A0ABU7VZN7_9BACL</name>
<keyword evidence="1" id="KW-1133">Transmembrane helix</keyword>
<proteinExistence type="predicted"/>
<feature type="transmembrane region" description="Helical" evidence="1">
    <location>
        <begin position="202"/>
        <end position="221"/>
    </location>
</feature>
<dbReference type="RefSeq" id="WP_331848860.1">
    <property type="nucleotide sequence ID" value="NZ_JAZHPZ010000017.1"/>
</dbReference>
<keyword evidence="3" id="KW-1185">Reference proteome</keyword>